<keyword evidence="5" id="KW-0472">Membrane</keyword>
<dbReference type="PANTHER" id="PTHR30213">
    <property type="entry name" value="INNER MEMBRANE PROTEIN YHJD"/>
    <property type="match status" value="1"/>
</dbReference>
<accession>A0A268P2G1</accession>
<organism evidence="6 7">
    <name type="scientific">Shouchella clausii</name>
    <name type="common">Alkalihalobacillus clausii</name>
    <dbReference type="NCBI Taxonomy" id="79880"/>
    <lineage>
        <taxon>Bacteria</taxon>
        <taxon>Bacillati</taxon>
        <taxon>Bacillota</taxon>
        <taxon>Bacilli</taxon>
        <taxon>Bacillales</taxon>
        <taxon>Bacillaceae</taxon>
        <taxon>Shouchella</taxon>
    </lineage>
</organism>
<protein>
    <submittedName>
        <fullName evidence="6">YihY/virulence factor BrkB family protein</fullName>
    </submittedName>
</protein>
<evidence type="ECO:0000313" key="7">
    <source>
        <dbReference type="Proteomes" id="UP000216207"/>
    </source>
</evidence>
<reference evidence="6 7" key="1">
    <citation type="submission" date="2017-07" db="EMBL/GenBank/DDBJ databases">
        <title>Isolation and whole genome analysis of endospore-forming bacteria from heroin.</title>
        <authorList>
            <person name="Kalinowski J."/>
            <person name="Ahrens B."/>
            <person name="Al-Dilaimi A."/>
            <person name="Winkler A."/>
            <person name="Wibberg D."/>
            <person name="Schleenbecker U."/>
            <person name="Ruckert C."/>
            <person name="Wolfel R."/>
            <person name="Grass G."/>
        </authorList>
    </citation>
    <scope>NUCLEOTIDE SEQUENCE [LARGE SCALE GENOMIC DNA]</scope>
    <source>
        <strain evidence="6 7">7539</strain>
    </source>
</reference>
<sequence length="276" mass="30794">MDLRFARLFTKKLIAQLKSDPIPDLAATLAFYFILSIFPLMIFVLAGVSFFEINNDEVQNLINAYFPGEIGDTFSRIVLNTIGEPQAGLLSIGILGTLWSASNGINAFIRSVNRAYNIEETRHFLKLRSIAIGLTVGMVLLIIITLALPVFGNQILNLLEAFLLLPTEVVAMLDNFRWIAAFAIMIVALMALYWIAPNAKQRFRDGLIGAIFATIGWQLISFFFSLYVSNYANYESTYGPLAGVIILMFWFFLTGIILIVGAEINATLHHLRKKSA</sequence>
<evidence type="ECO:0000313" key="6">
    <source>
        <dbReference type="EMBL" id="PAE89861.1"/>
    </source>
</evidence>
<dbReference type="RefSeq" id="WP_011247758.1">
    <property type="nucleotide sequence ID" value="NZ_BOQQ01000002.1"/>
</dbReference>
<evidence type="ECO:0000256" key="1">
    <source>
        <dbReference type="ARBA" id="ARBA00004651"/>
    </source>
</evidence>
<comment type="subcellular location">
    <subcellularLocation>
        <location evidence="1">Cell membrane</location>
        <topology evidence="1">Multi-pass membrane protein</topology>
    </subcellularLocation>
</comment>
<evidence type="ECO:0000256" key="4">
    <source>
        <dbReference type="ARBA" id="ARBA00022989"/>
    </source>
</evidence>
<dbReference type="Pfam" id="PF03631">
    <property type="entry name" value="Virul_fac_BrkB"/>
    <property type="match status" value="1"/>
</dbReference>
<dbReference type="Proteomes" id="UP000216207">
    <property type="component" value="Unassembled WGS sequence"/>
</dbReference>
<dbReference type="PIRSF" id="PIRSF035875">
    <property type="entry name" value="RNase_BN"/>
    <property type="match status" value="1"/>
</dbReference>
<evidence type="ECO:0000256" key="2">
    <source>
        <dbReference type="ARBA" id="ARBA00022475"/>
    </source>
</evidence>
<keyword evidence="4" id="KW-1133">Transmembrane helix</keyword>
<dbReference type="GO" id="GO:0005886">
    <property type="term" value="C:plasma membrane"/>
    <property type="evidence" value="ECO:0007669"/>
    <property type="project" value="UniProtKB-SubCell"/>
</dbReference>
<keyword evidence="3" id="KW-0812">Transmembrane</keyword>
<name>A0A268P2G1_SHOCL</name>
<evidence type="ECO:0000256" key="5">
    <source>
        <dbReference type="ARBA" id="ARBA00023136"/>
    </source>
</evidence>
<dbReference type="PANTHER" id="PTHR30213:SF0">
    <property type="entry name" value="UPF0761 MEMBRANE PROTEIN YIHY"/>
    <property type="match status" value="1"/>
</dbReference>
<dbReference type="OMA" id="KQPKFRW"/>
<dbReference type="InterPro" id="IPR017039">
    <property type="entry name" value="Virul_fac_BrkB"/>
</dbReference>
<dbReference type="AlphaFoldDB" id="A0A268P2G1"/>
<comment type="caution">
    <text evidence="6">The sequence shown here is derived from an EMBL/GenBank/DDBJ whole genome shotgun (WGS) entry which is preliminary data.</text>
</comment>
<dbReference type="EMBL" id="NPCC01000006">
    <property type="protein sequence ID" value="PAE89861.1"/>
    <property type="molecule type" value="Genomic_DNA"/>
</dbReference>
<evidence type="ECO:0000256" key="3">
    <source>
        <dbReference type="ARBA" id="ARBA00022692"/>
    </source>
</evidence>
<keyword evidence="2" id="KW-1003">Cell membrane</keyword>
<gene>
    <name evidence="6" type="ORF">CHH72_06280</name>
</gene>
<proteinExistence type="predicted"/>
<dbReference type="NCBIfam" id="TIGR00765">
    <property type="entry name" value="yihY_not_rbn"/>
    <property type="match status" value="1"/>
</dbReference>